<protein>
    <submittedName>
        <fullName evidence="2">Uncharacterized protein</fullName>
    </submittedName>
</protein>
<dbReference type="RefSeq" id="WP_188725279.1">
    <property type="nucleotide sequence ID" value="NZ_BMJD01000019.1"/>
</dbReference>
<dbReference type="AlphaFoldDB" id="A0A9W5X5Y9"/>
<dbReference type="EMBL" id="BMJD01000019">
    <property type="protein sequence ID" value="GGB46599.1"/>
    <property type="molecule type" value="Genomic_DNA"/>
</dbReference>
<accession>A0A9W5X5Y9</accession>
<keyword evidence="3" id="KW-1185">Reference proteome</keyword>
<reference evidence="2" key="1">
    <citation type="journal article" date="2014" name="Int. J. Syst. Evol. Microbiol.">
        <title>Complete genome sequence of Corynebacterium casei LMG S-19264T (=DSM 44701T), isolated from a smear-ripened cheese.</title>
        <authorList>
            <consortium name="US DOE Joint Genome Institute (JGI-PGF)"/>
            <person name="Walter F."/>
            <person name="Albersmeier A."/>
            <person name="Kalinowski J."/>
            <person name="Ruckert C."/>
        </authorList>
    </citation>
    <scope>NUCLEOTIDE SEQUENCE</scope>
    <source>
        <strain evidence="2">CGMCC 1.15454</strain>
    </source>
</reference>
<feature type="coiled-coil region" evidence="1">
    <location>
        <begin position="128"/>
        <end position="201"/>
    </location>
</feature>
<proteinExistence type="predicted"/>
<comment type="caution">
    <text evidence="2">The sequence shown here is derived from an EMBL/GenBank/DDBJ whole genome shotgun (WGS) entry which is preliminary data.</text>
</comment>
<name>A0A9W5X5Y9_9BACI</name>
<evidence type="ECO:0000313" key="2">
    <source>
        <dbReference type="EMBL" id="GGB46599.1"/>
    </source>
</evidence>
<evidence type="ECO:0000256" key="1">
    <source>
        <dbReference type="SAM" id="Coils"/>
    </source>
</evidence>
<keyword evidence="1" id="KW-0175">Coiled coil</keyword>
<reference evidence="2" key="2">
    <citation type="submission" date="2020-09" db="EMBL/GenBank/DDBJ databases">
        <authorList>
            <person name="Sun Q."/>
            <person name="Zhou Y."/>
        </authorList>
    </citation>
    <scope>NUCLEOTIDE SEQUENCE</scope>
    <source>
        <strain evidence="2">CGMCC 1.15454</strain>
    </source>
</reference>
<gene>
    <name evidence="2" type="ORF">GCM10011409_25190</name>
</gene>
<dbReference type="Proteomes" id="UP000621492">
    <property type="component" value="Unassembled WGS sequence"/>
</dbReference>
<sequence>MGLFINTGVHPDVFMNQGTIKEPNQGYFKIDYFAELVKSQKQINNSLADSLQKLQILYQQQKNTQVREWQEIGNQLNSLRESNLQHEKFERNAMEWLTMLDENNKKLYGMLEEEGLLKQEIADKINSVSQSNQEIKDQIGNYESLNKQLVTKMDELFDLQKVMADNITDQNENQHKTLNHLENQEALLEKTLRQVTNIRSALFERANFLAEKIENSYKLTSSFVYNLVTGTDQPLTFRMNQKKEEKSEKP</sequence>
<organism evidence="2 3">
    <name type="scientific">Lentibacillus populi</name>
    <dbReference type="NCBI Taxonomy" id="1827502"/>
    <lineage>
        <taxon>Bacteria</taxon>
        <taxon>Bacillati</taxon>
        <taxon>Bacillota</taxon>
        <taxon>Bacilli</taxon>
        <taxon>Bacillales</taxon>
        <taxon>Bacillaceae</taxon>
        <taxon>Lentibacillus</taxon>
    </lineage>
</organism>
<evidence type="ECO:0000313" key="3">
    <source>
        <dbReference type="Proteomes" id="UP000621492"/>
    </source>
</evidence>